<dbReference type="AlphaFoldDB" id="A0A099IBF5"/>
<name>A0A099IBF5_CLOIN</name>
<dbReference type="Proteomes" id="UP000030008">
    <property type="component" value="Unassembled WGS sequence"/>
</dbReference>
<protein>
    <submittedName>
        <fullName evidence="1">Uncharacterized protein</fullName>
    </submittedName>
</protein>
<proteinExistence type="predicted"/>
<accession>A0A099IBF5</accession>
<evidence type="ECO:0000313" key="2">
    <source>
        <dbReference type="Proteomes" id="UP000030008"/>
    </source>
</evidence>
<sequence length="120" mass="13949">MIYYRTIRLHEILNGSAIVKDLPYGEYVVTEMETLRYVCVGDLVQQAVINEENKTAVVKFQNKLVKEDLFSHTDVFENRFRIGDDGKVSITQDKLLDNTSDFNLYRISQNVLKAVEKEEQ</sequence>
<evidence type="ECO:0000313" key="1">
    <source>
        <dbReference type="EMBL" id="KGJ54527.1"/>
    </source>
</evidence>
<reference evidence="1 2" key="1">
    <citation type="submission" date="2014-08" db="EMBL/GenBank/DDBJ databases">
        <title>Clostridium innocuum, an unnegligible vancomycin-resistant pathogen causing extra-intestinal infections.</title>
        <authorList>
            <person name="Feng Y."/>
            <person name="Chiu C.-H."/>
        </authorList>
    </citation>
    <scope>NUCLEOTIDE SEQUENCE [LARGE SCALE GENOMIC DNA]</scope>
    <source>
        <strain evidence="1 2">AN88</strain>
    </source>
</reference>
<dbReference type="EMBL" id="JQIF01000014">
    <property type="protein sequence ID" value="KGJ54527.1"/>
    <property type="molecule type" value="Genomic_DNA"/>
</dbReference>
<comment type="caution">
    <text evidence="1">The sequence shown here is derived from an EMBL/GenBank/DDBJ whole genome shotgun (WGS) entry which is preliminary data.</text>
</comment>
<gene>
    <name evidence="1" type="ORF">CIAN88_02560</name>
</gene>
<organism evidence="1 2">
    <name type="scientific">Clostridium innocuum</name>
    <dbReference type="NCBI Taxonomy" id="1522"/>
    <lineage>
        <taxon>Bacteria</taxon>
        <taxon>Bacillati</taxon>
        <taxon>Bacillota</taxon>
        <taxon>Clostridia</taxon>
        <taxon>Eubacteriales</taxon>
        <taxon>Clostridiaceae</taxon>
        <taxon>Clostridium</taxon>
    </lineage>
</organism>